<evidence type="ECO:0000259" key="5">
    <source>
        <dbReference type="PROSITE" id="PS51898"/>
    </source>
</evidence>
<evidence type="ECO:0000256" key="3">
    <source>
        <dbReference type="ARBA" id="ARBA00023125"/>
    </source>
</evidence>
<dbReference type="Gene3D" id="1.10.150.130">
    <property type="match status" value="1"/>
</dbReference>
<dbReference type="RefSeq" id="WP_204119335.1">
    <property type="nucleotide sequence ID" value="NZ_BOLV01000014.1"/>
</dbReference>
<evidence type="ECO:0000256" key="1">
    <source>
        <dbReference type="ARBA" id="ARBA00008857"/>
    </source>
</evidence>
<dbReference type="Pfam" id="PF14657">
    <property type="entry name" value="Arm-DNA-bind_4"/>
    <property type="match status" value="1"/>
</dbReference>
<evidence type="ECO:0000313" key="7">
    <source>
        <dbReference type="Proteomes" id="UP001597199"/>
    </source>
</evidence>
<evidence type="ECO:0000256" key="4">
    <source>
        <dbReference type="ARBA" id="ARBA00023172"/>
    </source>
</evidence>
<keyword evidence="7" id="KW-1185">Reference proteome</keyword>
<dbReference type="InterPro" id="IPR028259">
    <property type="entry name" value="AP2-like_int_N"/>
</dbReference>
<dbReference type="InterPro" id="IPR002104">
    <property type="entry name" value="Integrase_catalytic"/>
</dbReference>
<dbReference type="CDD" id="cd01189">
    <property type="entry name" value="INT_ICEBs1_C_like"/>
    <property type="match status" value="1"/>
</dbReference>
<dbReference type="Proteomes" id="UP001597199">
    <property type="component" value="Unassembled WGS sequence"/>
</dbReference>
<dbReference type="Gene3D" id="1.10.443.10">
    <property type="entry name" value="Intergrase catalytic core"/>
    <property type="match status" value="1"/>
</dbReference>
<dbReference type="PANTHER" id="PTHR30629">
    <property type="entry name" value="PROPHAGE INTEGRASE"/>
    <property type="match status" value="1"/>
</dbReference>
<dbReference type="InterPro" id="IPR050808">
    <property type="entry name" value="Phage_Integrase"/>
</dbReference>
<proteinExistence type="inferred from homology"/>
<dbReference type="Pfam" id="PF00589">
    <property type="entry name" value="Phage_integrase"/>
    <property type="match status" value="1"/>
</dbReference>
<dbReference type="PANTHER" id="PTHR30629:SF2">
    <property type="entry name" value="PROPHAGE INTEGRASE INTS-RELATED"/>
    <property type="match status" value="1"/>
</dbReference>
<name>A0ABW4BIK7_9LACO</name>
<dbReference type="InterPro" id="IPR011010">
    <property type="entry name" value="DNA_brk_join_enz"/>
</dbReference>
<comment type="similarity">
    <text evidence="1">Belongs to the 'phage' integrase family.</text>
</comment>
<evidence type="ECO:0000256" key="2">
    <source>
        <dbReference type="ARBA" id="ARBA00022908"/>
    </source>
</evidence>
<accession>A0ABW4BIK7</accession>
<dbReference type="EMBL" id="JBHTOA010000035">
    <property type="protein sequence ID" value="MFD1399655.1"/>
    <property type="molecule type" value="Genomic_DNA"/>
</dbReference>
<reference evidence="7" key="1">
    <citation type="journal article" date="2019" name="Int. J. Syst. Evol. Microbiol.">
        <title>The Global Catalogue of Microorganisms (GCM) 10K type strain sequencing project: providing services to taxonomists for standard genome sequencing and annotation.</title>
        <authorList>
            <consortium name="The Broad Institute Genomics Platform"/>
            <consortium name="The Broad Institute Genome Sequencing Center for Infectious Disease"/>
            <person name="Wu L."/>
            <person name="Ma J."/>
        </authorList>
    </citation>
    <scope>NUCLEOTIDE SEQUENCE [LARGE SCALE GENOMIC DNA]</scope>
    <source>
        <strain evidence="7">CCM 9110</strain>
    </source>
</reference>
<dbReference type="InterPro" id="IPR013762">
    <property type="entry name" value="Integrase-like_cat_sf"/>
</dbReference>
<comment type="caution">
    <text evidence="6">The sequence shown here is derived from an EMBL/GenBank/DDBJ whole genome shotgun (WGS) entry which is preliminary data.</text>
</comment>
<dbReference type="InterPro" id="IPR010998">
    <property type="entry name" value="Integrase_recombinase_N"/>
</dbReference>
<keyword evidence="3" id="KW-0238">DNA-binding</keyword>
<organism evidence="6 7">
    <name type="scientific">Lacticaseibacillus suilingensis</name>
    <dbReference type="NCBI Taxonomy" id="2799577"/>
    <lineage>
        <taxon>Bacteria</taxon>
        <taxon>Bacillati</taxon>
        <taxon>Bacillota</taxon>
        <taxon>Bacilli</taxon>
        <taxon>Lactobacillales</taxon>
        <taxon>Lactobacillaceae</taxon>
        <taxon>Lacticaseibacillus</taxon>
    </lineage>
</organism>
<keyword evidence="2" id="KW-0229">DNA integration</keyword>
<keyword evidence="4" id="KW-0233">DNA recombination</keyword>
<protein>
    <submittedName>
        <fullName evidence="6">Tyrosine-type recombinase/integrase</fullName>
    </submittedName>
</protein>
<dbReference type="SUPFAM" id="SSF56349">
    <property type="entry name" value="DNA breaking-rejoining enzymes"/>
    <property type="match status" value="1"/>
</dbReference>
<dbReference type="PROSITE" id="PS51898">
    <property type="entry name" value="TYR_RECOMBINASE"/>
    <property type="match status" value="1"/>
</dbReference>
<evidence type="ECO:0000313" key="6">
    <source>
        <dbReference type="EMBL" id="MFD1399655.1"/>
    </source>
</evidence>
<sequence>MASFRKRSSKWEYRVSYLDKDGEQKIVSHGGFRTKQLASAAAEEVEKAKRNGGDLSNRDVTLADYWDAWVARYKTGKHTMITEKRYPIIGKELRAGFGNRLLREVRPSEWQDFMNQFGETRSRSTAQRLNGYVRSMVKNAINDQLISVDFTLNVELSGSRGKSEADKFLQADELQAIMTDALSHASYNNISNCLIYLGAVSGARYSELVGLTWGDVDWVTSSININKTWDYHFGQGFQPTKTPSSVRTVSLTPEAMMLLHRIKSEQTAYYIRTGRRDDLQMVFRNKQNTVPTNAAANKALRAIEDRVEKKMDRPLSARITFHGLRHSHVSFLLSRNVDIYYISKRLGHSDITITLRVYSHMLDDSREKENNLALEALESLEN</sequence>
<feature type="domain" description="Tyr recombinase" evidence="5">
    <location>
        <begin position="164"/>
        <end position="372"/>
    </location>
</feature>
<gene>
    <name evidence="6" type="ORF">ACFQ41_10085</name>
</gene>